<gene>
    <name evidence="2" type="ORF">GcM1_214051</name>
</gene>
<protein>
    <submittedName>
        <fullName evidence="2">Dol-P-Man:Man-PP-Dol alpha-1,6-mannosyltransferase</fullName>
    </submittedName>
</protein>
<keyword evidence="2" id="KW-0328">Glycosyltransferase</keyword>
<keyword evidence="2" id="KW-0808">Transferase</keyword>
<evidence type="ECO:0000256" key="1">
    <source>
        <dbReference type="SAM" id="Phobius"/>
    </source>
</evidence>
<dbReference type="AlphaFoldDB" id="A0A420IU84"/>
<feature type="transmembrane region" description="Helical" evidence="1">
    <location>
        <begin position="166"/>
        <end position="189"/>
    </location>
</feature>
<keyword evidence="1" id="KW-0812">Transmembrane</keyword>
<organism evidence="2 3">
    <name type="scientific">Golovinomyces cichoracearum</name>
    <dbReference type="NCBI Taxonomy" id="62708"/>
    <lineage>
        <taxon>Eukaryota</taxon>
        <taxon>Fungi</taxon>
        <taxon>Dikarya</taxon>
        <taxon>Ascomycota</taxon>
        <taxon>Pezizomycotina</taxon>
        <taxon>Leotiomycetes</taxon>
        <taxon>Erysiphales</taxon>
        <taxon>Erysiphaceae</taxon>
        <taxon>Golovinomyces</taxon>
    </lineage>
</organism>
<dbReference type="GO" id="GO:0016757">
    <property type="term" value="F:glycosyltransferase activity"/>
    <property type="evidence" value="ECO:0007669"/>
    <property type="project" value="UniProtKB-KW"/>
</dbReference>
<proteinExistence type="predicted"/>
<evidence type="ECO:0000313" key="2">
    <source>
        <dbReference type="EMBL" id="RKF78116.1"/>
    </source>
</evidence>
<comment type="caution">
    <text evidence="2">The sequence shown here is derived from an EMBL/GenBank/DDBJ whole genome shotgun (WGS) entry which is preliminary data.</text>
</comment>
<evidence type="ECO:0000313" key="3">
    <source>
        <dbReference type="Proteomes" id="UP000285326"/>
    </source>
</evidence>
<dbReference type="UniPathway" id="UPA00378"/>
<reference evidence="2 3" key="1">
    <citation type="journal article" date="2018" name="BMC Genomics">
        <title>Comparative genome analyses reveal sequence features reflecting distinct modes of host-adaptation between dicot and monocot powdery mildew.</title>
        <authorList>
            <person name="Wu Y."/>
            <person name="Ma X."/>
            <person name="Pan Z."/>
            <person name="Kale S.D."/>
            <person name="Song Y."/>
            <person name="King H."/>
            <person name="Zhang Q."/>
            <person name="Presley C."/>
            <person name="Deng X."/>
            <person name="Wei C.I."/>
            <person name="Xiao S."/>
        </authorList>
    </citation>
    <scope>NUCLEOTIDE SEQUENCE [LARGE SCALE GENOMIC DNA]</scope>
    <source>
        <strain evidence="2">UMSG1</strain>
    </source>
</reference>
<dbReference type="EMBL" id="MCBS01021426">
    <property type="protein sequence ID" value="RKF78116.1"/>
    <property type="molecule type" value="Genomic_DNA"/>
</dbReference>
<name>A0A420IU84_9PEZI</name>
<feature type="transmembrane region" description="Helical" evidence="1">
    <location>
        <begin position="135"/>
        <end position="154"/>
    </location>
</feature>
<keyword evidence="1" id="KW-0472">Membrane</keyword>
<sequence length="194" mass="21820">MEIIVEESSNLQATHDILNYGLPATMIDTFQYLRQHYVHFSFPGVVPRTFIGALTLAILSKPLILLSNANGFYTKLTVRGVMGLLNATALTRYKIPYQRSMVKIPEDVTFAMRDILCGSSSEQNSKSQDRLRRGIFLMIFAATVFHSEIMTLLFSQLSNLLLDAKISLQAMILICIKSASISILIMIAVDSYFW</sequence>
<dbReference type="Proteomes" id="UP000285326">
    <property type="component" value="Unassembled WGS sequence"/>
</dbReference>
<keyword evidence="1" id="KW-1133">Transmembrane helix</keyword>
<accession>A0A420IU84</accession>